<protein>
    <recommendedName>
        <fullName evidence="2">F-box domain-containing protein</fullName>
    </recommendedName>
</protein>
<feature type="domain" description="F-box" evidence="2">
    <location>
        <begin position="83"/>
        <end position="129"/>
    </location>
</feature>
<dbReference type="InterPro" id="IPR017451">
    <property type="entry name" value="F-box-assoc_interact_dom"/>
</dbReference>
<evidence type="ECO:0000313" key="3">
    <source>
        <dbReference type="EMBL" id="TVU47359.1"/>
    </source>
</evidence>
<proteinExistence type="predicted"/>
<sequence>MGFAYLTKAWPSYQKEKRPGPIGPGSPPSPSTLGNDVITVSQISLRRRRVRSSGTRRNWAAKSQLRSHLETMAGTTRAPARRLRFLIDLPEEILSEILLLLPPKYILRCRAVCKDLLRVVSDHSFLVAHHRRQPPRRLFSFLRDVGDRSDDLGLFDYCVESFDLRNHEFQSVVRFTADDYSCLEDDSPLAIHAACDGLLLMSFENLLYLCNPTTRQWVSISRPSLRHDTIMGLYAHGSSSEYRVLYCRRNHGNPLFFISTVNSEIERCIHPSLSSASMKKWMGKRSEDDHLKEPFLFNGNLHWLPCLGRQKNNILVFDTLREIFWWLRVPFKIRLAVSLLEVKGTLAMSNSHMGSSKVDVWFLLDYRNAVWVRKWRIVLPVLDIQRFEERDWCPHVVSQERDFIVDGMEWQLHYDINGNLLKKFKCNGHMLTITTHILRESLASHAFFRVQDNRDMREPPFFRGLCLIVSKWFHKLPLPQDRCLAEMAFPVLMLISSSLPFHLFLAQLPGPLRAFTNLWPLATSSASQSINAIAASPVGQLTKPEGSGRIREKGELGRERTRKRSISHSAPLVHAGANQAAAAAMAESSRAAEELSELVLPEVVFANIFARLPAKSIARFRVASKLWCTRASDRYLLLAHHSRQPALPLLYHHRNVDDKGEDAFLMALYYYCLEAVDLHAVLPHRMLVRFQDEETMKFETLAVHGSCDGLLLLSYLDAHFVCNPATRHWARLPPLPPLECHIVGFYAHAASKEYRVLYHRSDDDNMEYYVLAVGSQQPARRIRLRVSSESVGEALGGLVRSVISPPVFLHGSLHWPPRPFGKDNILVFDTAAEVFRWMRPPAISECSKCFLFGTKEGKLALSTWDQNGWMAKLWIMQDYRNEAWAFTYDIQVPVDNRVGEVVPLSVAIVSQYGDMFVEVRGMVLHYDRNGILLQTLKSEGPTIRFTRHFLKESLVQHPFLRKQKDDDPEGPPFFKGL</sequence>
<dbReference type="InterPro" id="IPR013187">
    <property type="entry name" value="F-box-assoc_dom_typ3"/>
</dbReference>
<evidence type="ECO:0000259" key="2">
    <source>
        <dbReference type="PROSITE" id="PS50181"/>
    </source>
</evidence>
<feature type="compositionally biased region" description="Basic and acidic residues" evidence="1">
    <location>
        <begin position="546"/>
        <end position="559"/>
    </location>
</feature>
<dbReference type="SUPFAM" id="SSF81383">
    <property type="entry name" value="F-box domain"/>
    <property type="match status" value="2"/>
</dbReference>
<dbReference type="Gene3D" id="1.20.1280.50">
    <property type="match status" value="1"/>
</dbReference>
<feature type="region of interest" description="Disordered" evidence="1">
    <location>
        <begin position="14"/>
        <end position="34"/>
    </location>
</feature>
<dbReference type="InterPro" id="IPR050796">
    <property type="entry name" value="SCF_F-box_component"/>
</dbReference>
<dbReference type="Pfam" id="PF08268">
    <property type="entry name" value="FBA_3"/>
    <property type="match status" value="2"/>
</dbReference>
<dbReference type="InterPro" id="IPR001810">
    <property type="entry name" value="F-box_dom"/>
</dbReference>
<dbReference type="SMART" id="SM00256">
    <property type="entry name" value="FBOX"/>
    <property type="match status" value="2"/>
</dbReference>
<evidence type="ECO:0000256" key="1">
    <source>
        <dbReference type="SAM" id="MobiDB-lite"/>
    </source>
</evidence>
<dbReference type="PANTHER" id="PTHR31672:SF2">
    <property type="entry name" value="F-BOX DOMAIN-CONTAINING PROTEIN"/>
    <property type="match status" value="1"/>
</dbReference>
<comment type="caution">
    <text evidence="3">The sequence shown here is derived from an EMBL/GenBank/DDBJ whole genome shotgun (WGS) entry which is preliminary data.</text>
</comment>
<dbReference type="OrthoDB" id="692435at2759"/>
<name>A0A5J9WGD0_9POAL</name>
<dbReference type="Proteomes" id="UP000324897">
    <property type="component" value="Chromosome 5"/>
</dbReference>
<dbReference type="AlphaFoldDB" id="A0A5J9WGD0"/>
<evidence type="ECO:0000313" key="4">
    <source>
        <dbReference type="Proteomes" id="UP000324897"/>
    </source>
</evidence>
<feature type="region of interest" description="Disordered" evidence="1">
    <location>
        <begin position="541"/>
        <end position="568"/>
    </location>
</feature>
<dbReference type="PROSITE" id="PS50181">
    <property type="entry name" value="FBOX"/>
    <property type="match status" value="1"/>
</dbReference>
<feature type="compositionally biased region" description="Pro residues" evidence="1">
    <location>
        <begin position="21"/>
        <end position="30"/>
    </location>
</feature>
<dbReference type="NCBIfam" id="TIGR01640">
    <property type="entry name" value="F_box_assoc_1"/>
    <property type="match status" value="2"/>
</dbReference>
<dbReference type="EMBL" id="RWGY01000004">
    <property type="protein sequence ID" value="TVU47359.1"/>
    <property type="molecule type" value="Genomic_DNA"/>
</dbReference>
<accession>A0A5J9WGD0</accession>
<dbReference type="Pfam" id="PF00646">
    <property type="entry name" value="F-box"/>
    <property type="match status" value="2"/>
</dbReference>
<dbReference type="Gramene" id="TVU47359">
    <property type="protein sequence ID" value="TVU47359"/>
    <property type="gene ID" value="EJB05_06957"/>
</dbReference>
<dbReference type="PANTHER" id="PTHR31672">
    <property type="entry name" value="BNACNNG10540D PROTEIN"/>
    <property type="match status" value="1"/>
</dbReference>
<keyword evidence="4" id="KW-1185">Reference proteome</keyword>
<dbReference type="InterPro" id="IPR036047">
    <property type="entry name" value="F-box-like_dom_sf"/>
</dbReference>
<gene>
    <name evidence="3" type="ORF">EJB05_06957</name>
</gene>
<organism evidence="3 4">
    <name type="scientific">Eragrostis curvula</name>
    <name type="common">weeping love grass</name>
    <dbReference type="NCBI Taxonomy" id="38414"/>
    <lineage>
        <taxon>Eukaryota</taxon>
        <taxon>Viridiplantae</taxon>
        <taxon>Streptophyta</taxon>
        <taxon>Embryophyta</taxon>
        <taxon>Tracheophyta</taxon>
        <taxon>Spermatophyta</taxon>
        <taxon>Magnoliopsida</taxon>
        <taxon>Liliopsida</taxon>
        <taxon>Poales</taxon>
        <taxon>Poaceae</taxon>
        <taxon>PACMAD clade</taxon>
        <taxon>Chloridoideae</taxon>
        <taxon>Eragrostideae</taxon>
        <taxon>Eragrostidinae</taxon>
        <taxon>Eragrostis</taxon>
    </lineage>
</organism>
<reference evidence="3 4" key="1">
    <citation type="journal article" date="2019" name="Sci. Rep.">
        <title>A high-quality genome of Eragrostis curvula grass provides insights into Poaceae evolution and supports new strategies to enhance forage quality.</title>
        <authorList>
            <person name="Carballo J."/>
            <person name="Santos B.A.C.M."/>
            <person name="Zappacosta D."/>
            <person name="Garbus I."/>
            <person name="Selva J.P."/>
            <person name="Gallo C.A."/>
            <person name="Diaz A."/>
            <person name="Albertini E."/>
            <person name="Caccamo M."/>
            <person name="Echenique V."/>
        </authorList>
    </citation>
    <scope>NUCLEOTIDE SEQUENCE [LARGE SCALE GENOMIC DNA]</scope>
    <source>
        <strain evidence="4">cv. Victoria</strain>
        <tissue evidence="3">Leaf</tissue>
    </source>
</reference>